<organism evidence="1 2">
    <name type="scientific">Devosia elaeis</name>
    <dbReference type="NCBI Taxonomy" id="1770058"/>
    <lineage>
        <taxon>Bacteria</taxon>
        <taxon>Pseudomonadati</taxon>
        <taxon>Pseudomonadota</taxon>
        <taxon>Alphaproteobacteria</taxon>
        <taxon>Hyphomicrobiales</taxon>
        <taxon>Devosiaceae</taxon>
        <taxon>Devosia</taxon>
    </lineage>
</organism>
<dbReference type="Proteomes" id="UP000078389">
    <property type="component" value="Unassembled WGS sequence"/>
</dbReference>
<sequence>MSDDPVLDELDDLPPTLRRIAEVAGMTAAVQLAHDHGGTEIYIRKKLDGDHILVRSVGMRAAALILDALGAGALEVPLGPSCYGRQLSRSIAARLAAGHSESQIARALGCHIRTVRRHRANLPTSQLDLFE</sequence>
<keyword evidence="2" id="KW-1185">Reference proteome</keyword>
<dbReference type="EMBL" id="LVVY01000130">
    <property type="protein sequence ID" value="OAM73745.1"/>
    <property type="molecule type" value="Genomic_DNA"/>
</dbReference>
<evidence type="ECO:0000313" key="2">
    <source>
        <dbReference type="Proteomes" id="UP000078389"/>
    </source>
</evidence>
<protein>
    <submittedName>
        <fullName evidence="1">Uncharacterized protein</fullName>
    </submittedName>
</protein>
<dbReference type="Pfam" id="PF13384">
    <property type="entry name" value="HTH_23"/>
    <property type="match status" value="1"/>
</dbReference>
<proteinExistence type="predicted"/>
<gene>
    <name evidence="1" type="ORF">A3840_17270</name>
</gene>
<dbReference type="AlphaFoldDB" id="A0A178HNW5"/>
<dbReference type="InterPro" id="IPR036388">
    <property type="entry name" value="WH-like_DNA-bd_sf"/>
</dbReference>
<accession>A0A178HNW5</accession>
<dbReference type="RefSeq" id="WP_067459836.1">
    <property type="nucleotide sequence ID" value="NZ_LVVY01000130.1"/>
</dbReference>
<comment type="caution">
    <text evidence="1">The sequence shown here is derived from an EMBL/GenBank/DDBJ whole genome shotgun (WGS) entry which is preliminary data.</text>
</comment>
<dbReference type="Gene3D" id="1.10.10.10">
    <property type="entry name" value="Winged helix-like DNA-binding domain superfamily/Winged helix DNA-binding domain"/>
    <property type="match status" value="1"/>
</dbReference>
<name>A0A178HNW5_9HYPH</name>
<dbReference type="OrthoDB" id="7605239at2"/>
<dbReference type="STRING" id="1770058.A3840_17270"/>
<reference evidence="1 2" key="1">
    <citation type="submission" date="2016-03" db="EMBL/GenBank/DDBJ databases">
        <title>Genome sequencing of Devosia sp. S37.</title>
        <authorList>
            <person name="Mohd Nor M."/>
        </authorList>
    </citation>
    <scope>NUCLEOTIDE SEQUENCE [LARGE SCALE GENOMIC DNA]</scope>
    <source>
        <strain evidence="1 2">S37</strain>
    </source>
</reference>
<evidence type="ECO:0000313" key="1">
    <source>
        <dbReference type="EMBL" id="OAM73745.1"/>
    </source>
</evidence>